<feature type="compositionally biased region" description="Basic and acidic residues" evidence="4">
    <location>
        <begin position="300"/>
        <end position="337"/>
    </location>
</feature>
<evidence type="ECO:0000256" key="1">
    <source>
        <dbReference type="ARBA" id="ARBA00004123"/>
    </source>
</evidence>
<feature type="compositionally biased region" description="Acidic residues" evidence="4">
    <location>
        <begin position="288"/>
        <end position="299"/>
    </location>
</feature>
<keyword evidence="3" id="KW-0175">Coiled coil</keyword>
<comment type="subcellular location">
    <subcellularLocation>
        <location evidence="1">Nucleus</location>
    </subcellularLocation>
</comment>
<feature type="compositionally biased region" description="Polar residues" evidence="4">
    <location>
        <begin position="247"/>
        <end position="259"/>
    </location>
</feature>
<dbReference type="InterPro" id="IPR012916">
    <property type="entry name" value="RED_N"/>
</dbReference>
<evidence type="ECO:0000256" key="4">
    <source>
        <dbReference type="SAM" id="MobiDB-lite"/>
    </source>
</evidence>
<reference evidence="6" key="1">
    <citation type="submission" date="2022-07" db="EMBL/GenBank/DDBJ databases">
        <title>Genome Sequence of Physisporinus lineatus.</title>
        <authorList>
            <person name="Buettner E."/>
        </authorList>
    </citation>
    <scope>NUCLEOTIDE SEQUENCE</scope>
    <source>
        <strain evidence="6">VT162</strain>
    </source>
</reference>
<keyword evidence="7" id="KW-1185">Reference proteome</keyword>
<name>A0AAD5YNN5_9APHY</name>
<evidence type="ECO:0000313" key="6">
    <source>
        <dbReference type="EMBL" id="KAJ3491380.1"/>
    </source>
</evidence>
<sequence>MDQDSFRQLLSSSSRTPKPPAPGNVFKTTSSKSKSKKAEPKPEFQPRTVKKKPQAQNGQDYRDRAAERRQGVAGDYAQVEALAEDFERRNAENEDRKAVEEQRRYLGGDSEHTVLVKGLDFALLEQNKARAAAATEDDDTLEEAFLETVNPKKRTREEIVAELKIKRAKNNGPGDDVAAEGTETEKNVDRGLEEAKQAGKFKPIGFKPIGGDSKESTKKKKAKKVKKSAKADKGADADKPATETAAAITSQPLASTSKTMPPPQPEPGPIDDDFDIFADAGEYTGVDLGDDDEDEDSDMAVDKPSRPPRSPQRERSPLHEPDDEPRTKWFDLDDEPKPIPQPPSHPADSSDSNPPQKSHPGDEHGSDKEDETKDRQDEDMDSQEPIRLVPLTSSAMPSIKDILAMDDQVKKEDKRKARKEKKKGGGGGGGGSGLTTERKVERDYQRLKSYTEKRGGPS</sequence>
<dbReference type="GO" id="GO:0005634">
    <property type="term" value="C:nucleus"/>
    <property type="evidence" value="ECO:0007669"/>
    <property type="project" value="UniProtKB-SubCell"/>
</dbReference>
<feature type="compositionally biased region" description="Basic and acidic residues" evidence="4">
    <location>
        <begin position="60"/>
        <end position="70"/>
    </location>
</feature>
<proteinExistence type="predicted"/>
<feature type="compositionally biased region" description="Basic and acidic residues" evidence="4">
    <location>
        <begin position="436"/>
        <end position="458"/>
    </location>
</feature>
<evidence type="ECO:0000259" key="5">
    <source>
        <dbReference type="Pfam" id="PF07808"/>
    </source>
</evidence>
<evidence type="ECO:0000256" key="3">
    <source>
        <dbReference type="SAM" id="Coils"/>
    </source>
</evidence>
<keyword evidence="2" id="KW-0539">Nucleus</keyword>
<feature type="region of interest" description="Disordered" evidence="4">
    <location>
        <begin position="166"/>
        <end position="458"/>
    </location>
</feature>
<feature type="compositionally biased region" description="Basic and acidic residues" evidence="4">
    <location>
        <begin position="229"/>
        <end position="241"/>
    </location>
</feature>
<feature type="compositionally biased region" description="Basic and acidic residues" evidence="4">
    <location>
        <begin position="359"/>
        <end position="376"/>
    </location>
</feature>
<dbReference type="InterPro" id="IPR039896">
    <property type="entry name" value="Red-like"/>
</dbReference>
<evidence type="ECO:0000256" key="2">
    <source>
        <dbReference type="ARBA" id="ARBA00023242"/>
    </source>
</evidence>
<feature type="coiled-coil region" evidence="3">
    <location>
        <begin position="76"/>
        <end position="103"/>
    </location>
</feature>
<gene>
    <name evidence="6" type="ORF">NLI96_g768</name>
</gene>
<feature type="compositionally biased region" description="Basic and acidic residues" evidence="4">
    <location>
        <begin position="183"/>
        <end position="197"/>
    </location>
</feature>
<evidence type="ECO:0000313" key="7">
    <source>
        <dbReference type="Proteomes" id="UP001212997"/>
    </source>
</evidence>
<dbReference type="EMBL" id="JANAWD010000013">
    <property type="protein sequence ID" value="KAJ3491380.1"/>
    <property type="molecule type" value="Genomic_DNA"/>
</dbReference>
<organism evidence="6 7">
    <name type="scientific">Meripilus lineatus</name>
    <dbReference type="NCBI Taxonomy" id="2056292"/>
    <lineage>
        <taxon>Eukaryota</taxon>
        <taxon>Fungi</taxon>
        <taxon>Dikarya</taxon>
        <taxon>Basidiomycota</taxon>
        <taxon>Agaricomycotina</taxon>
        <taxon>Agaricomycetes</taxon>
        <taxon>Polyporales</taxon>
        <taxon>Meripilaceae</taxon>
        <taxon>Meripilus</taxon>
    </lineage>
</organism>
<feature type="compositionally biased region" description="Basic residues" evidence="4">
    <location>
        <begin position="217"/>
        <end position="228"/>
    </location>
</feature>
<dbReference type="Proteomes" id="UP001212997">
    <property type="component" value="Unassembled WGS sequence"/>
</dbReference>
<comment type="caution">
    <text evidence="6">The sequence shown here is derived from an EMBL/GenBank/DDBJ whole genome shotgun (WGS) entry which is preliminary data.</text>
</comment>
<dbReference type="PANTHER" id="PTHR12765">
    <property type="entry name" value="RED PROTEIN IK FACTOR CYTOKINE IK"/>
    <property type="match status" value="1"/>
</dbReference>
<feature type="compositionally biased region" description="Polar residues" evidence="4">
    <location>
        <begin position="1"/>
        <end position="16"/>
    </location>
</feature>
<dbReference type="AlphaFoldDB" id="A0AAD5YNN5"/>
<feature type="region of interest" description="Disordered" evidence="4">
    <location>
        <begin position="1"/>
        <end position="73"/>
    </location>
</feature>
<dbReference type="Pfam" id="PF07808">
    <property type="entry name" value="RED_N"/>
    <property type="match status" value="1"/>
</dbReference>
<feature type="compositionally biased region" description="Polar residues" evidence="4">
    <location>
        <begin position="347"/>
        <end position="356"/>
    </location>
</feature>
<accession>A0AAD5YNN5</accession>
<feature type="compositionally biased region" description="Low complexity" evidence="4">
    <location>
        <begin position="277"/>
        <end position="287"/>
    </location>
</feature>
<protein>
    <recommendedName>
        <fullName evidence="5">RED-like N-terminal domain-containing protein</fullName>
    </recommendedName>
</protein>
<feature type="domain" description="RED-like N-terminal" evidence="5">
    <location>
        <begin position="50"/>
        <end position="158"/>
    </location>
</feature>